<dbReference type="RefSeq" id="WP_218594230.1">
    <property type="nucleotide sequence ID" value="NZ_JADQDE010000402.1"/>
</dbReference>
<reference evidence="1 2" key="1">
    <citation type="submission" date="2020-11" db="EMBL/GenBank/DDBJ databases">
        <title>Pseudonocardia abyssalis sp. nov. and Pseudonocardia oceani sp. nov., description and phylogenomic analysis of two novel actinomycetes isolated from the deep Southern Ocean.</title>
        <authorList>
            <person name="Parra J."/>
        </authorList>
    </citation>
    <scope>NUCLEOTIDE SEQUENCE [LARGE SCALE GENOMIC DNA]</scope>
    <source>
        <strain evidence="2">KRD185</strain>
    </source>
</reference>
<dbReference type="EMBL" id="JADQDF010000001">
    <property type="protein sequence ID" value="MBW0127031.1"/>
    <property type="molecule type" value="Genomic_DNA"/>
</dbReference>
<organism evidence="1 2">
    <name type="scientific">Pseudonocardia oceani</name>
    <dbReference type="NCBI Taxonomy" id="2792013"/>
    <lineage>
        <taxon>Bacteria</taxon>
        <taxon>Bacillati</taxon>
        <taxon>Actinomycetota</taxon>
        <taxon>Actinomycetes</taxon>
        <taxon>Pseudonocardiales</taxon>
        <taxon>Pseudonocardiaceae</taxon>
        <taxon>Pseudonocardia</taxon>
    </lineage>
</organism>
<evidence type="ECO:0000313" key="1">
    <source>
        <dbReference type="EMBL" id="MBW0127031.1"/>
    </source>
</evidence>
<sequence>MATADSSPALAALEVLVGEWEVRPTAPPEWGVADPDSLTGRVTVEWALGGAYLLVRSLAPDPIPDSLCVIAADGDGYLQHYFDSRGVTRLHRMTLADGVWALVRTEADFSPLDFSQRFVGAISADASTIDGRWERSDDGGRTWELDFAVAYRRRPCASL</sequence>
<dbReference type="Proteomes" id="UP000694300">
    <property type="component" value="Unassembled WGS sequence"/>
</dbReference>
<evidence type="ECO:0000313" key="2">
    <source>
        <dbReference type="Proteomes" id="UP000694300"/>
    </source>
</evidence>
<comment type="caution">
    <text evidence="1">The sequence shown here is derived from an EMBL/GenBank/DDBJ whole genome shotgun (WGS) entry which is preliminary data.</text>
</comment>
<name>A0ABS6U4W5_9PSEU</name>
<evidence type="ECO:0008006" key="3">
    <source>
        <dbReference type="Google" id="ProtNLM"/>
    </source>
</evidence>
<proteinExistence type="predicted"/>
<gene>
    <name evidence="1" type="ORF">I4I82_04965</name>
</gene>
<keyword evidence="2" id="KW-1185">Reference proteome</keyword>
<protein>
    <recommendedName>
        <fullName evidence="3">DUF1579 domain-containing protein</fullName>
    </recommendedName>
</protein>
<accession>A0ABS6U4W5</accession>